<dbReference type="GO" id="GO:0046103">
    <property type="term" value="P:inosine biosynthetic process"/>
    <property type="evidence" value="ECO:0007669"/>
    <property type="project" value="TreeGrafter"/>
</dbReference>
<evidence type="ECO:0000256" key="8">
    <source>
        <dbReference type="ARBA" id="ARBA00048787"/>
    </source>
</evidence>
<comment type="similarity">
    <text evidence="2">Belongs to the metallo-dependent hydrolases superfamily. Adenosine and AMP deaminases family.</text>
</comment>
<evidence type="ECO:0000256" key="4">
    <source>
        <dbReference type="ARBA" id="ARBA00022723"/>
    </source>
</evidence>
<comment type="cofactor">
    <cofactor evidence="1">
        <name>Zn(2+)</name>
        <dbReference type="ChEBI" id="CHEBI:29105"/>
    </cofactor>
</comment>
<dbReference type="CDD" id="cd00443">
    <property type="entry name" value="ADA_AMPD"/>
    <property type="match status" value="1"/>
</dbReference>
<dbReference type="Proteomes" id="UP000243515">
    <property type="component" value="Unassembled WGS sequence"/>
</dbReference>
<dbReference type="PANTHER" id="PTHR11409:SF42">
    <property type="entry name" value="ADENOSINE DEAMINASE-LIKE PROTEIN"/>
    <property type="match status" value="1"/>
</dbReference>
<reference evidence="10 11" key="1">
    <citation type="journal article" date="2015" name="Environ. Microbiol.">
        <title>Metagenome sequence of Elaphomyces granulatus from sporocarp tissue reveals Ascomycota ectomycorrhizal fingerprints of genome expansion and a Proteobacteria-rich microbiome.</title>
        <authorList>
            <person name="Quandt C.A."/>
            <person name="Kohler A."/>
            <person name="Hesse C.N."/>
            <person name="Sharpton T.J."/>
            <person name="Martin F."/>
            <person name="Spatafora J.W."/>
        </authorList>
    </citation>
    <scope>NUCLEOTIDE SEQUENCE [LARGE SCALE GENOMIC DNA]</scope>
    <source>
        <strain evidence="10 11">OSC145934</strain>
    </source>
</reference>
<comment type="subunit">
    <text evidence="3">Monomer.</text>
</comment>
<evidence type="ECO:0000256" key="1">
    <source>
        <dbReference type="ARBA" id="ARBA00001947"/>
    </source>
</evidence>
<keyword evidence="4" id="KW-0479">Metal-binding</keyword>
<dbReference type="SUPFAM" id="SSF51556">
    <property type="entry name" value="Metallo-dependent hydrolases"/>
    <property type="match status" value="1"/>
</dbReference>
<evidence type="ECO:0000256" key="2">
    <source>
        <dbReference type="ARBA" id="ARBA00006676"/>
    </source>
</evidence>
<keyword evidence="5" id="KW-0378">Hydrolase</keyword>
<dbReference type="InterPro" id="IPR032466">
    <property type="entry name" value="Metal_Hydrolase"/>
</dbReference>
<keyword evidence="7" id="KW-0546">Nucleotide metabolism</keyword>
<gene>
    <name evidence="10" type="ORF">Egran_06984</name>
</gene>
<dbReference type="GO" id="GO:0006154">
    <property type="term" value="P:adenosine catabolic process"/>
    <property type="evidence" value="ECO:0007669"/>
    <property type="project" value="TreeGrafter"/>
</dbReference>
<name>A0A232LMN0_9EURO</name>
<evidence type="ECO:0000256" key="3">
    <source>
        <dbReference type="ARBA" id="ARBA00011245"/>
    </source>
</evidence>
<keyword evidence="11" id="KW-1185">Reference proteome</keyword>
<organism evidence="10 11">
    <name type="scientific">Elaphomyces granulatus</name>
    <dbReference type="NCBI Taxonomy" id="519963"/>
    <lineage>
        <taxon>Eukaryota</taxon>
        <taxon>Fungi</taxon>
        <taxon>Dikarya</taxon>
        <taxon>Ascomycota</taxon>
        <taxon>Pezizomycotina</taxon>
        <taxon>Eurotiomycetes</taxon>
        <taxon>Eurotiomycetidae</taxon>
        <taxon>Eurotiales</taxon>
        <taxon>Elaphomycetaceae</taxon>
        <taxon>Elaphomyces</taxon>
    </lineage>
</organism>
<dbReference type="EMBL" id="NPHW01007322">
    <property type="protein sequence ID" value="OXV05248.1"/>
    <property type="molecule type" value="Genomic_DNA"/>
</dbReference>
<dbReference type="GO" id="GO:0009117">
    <property type="term" value="P:nucleotide metabolic process"/>
    <property type="evidence" value="ECO:0007669"/>
    <property type="project" value="UniProtKB-KW"/>
</dbReference>
<dbReference type="PANTHER" id="PTHR11409">
    <property type="entry name" value="ADENOSINE DEAMINASE"/>
    <property type="match status" value="1"/>
</dbReference>
<evidence type="ECO:0000256" key="6">
    <source>
        <dbReference type="ARBA" id="ARBA00022833"/>
    </source>
</evidence>
<dbReference type="GO" id="GO:0004000">
    <property type="term" value="F:adenosine deaminase activity"/>
    <property type="evidence" value="ECO:0007669"/>
    <property type="project" value="TreeGrafter"/>
</dbReference>
<dbReference type="OrthoDB" id="272271at2759"/>
<evidence type="ECO:0000256" key="7">
    <source>
        <dbReference type="ARBA" id="ARBA00023080"/>
    </source>
</evidence>
<dbReference type="FunFam" id="3.20.20.140:FF:000033">
    <property type="entry name" value="Adenosine deaminase-like protein"/>
    <property type="match status" value="1"/>
</dbReference>
<protein>
    <recommendedName>
        <fullName evidence="9">Adenosine deaminase domain-containing protein</fullName>
    </recommendedName>
</protein>
<keyword evidence="6" id="KW-0862">Zinc</keyword>
<dbReference type="GO" id="GO:0046872">
    <property type="term" value="F:metal ion binding"/>
    <property type="evidence" value="ECO:0007669"/>
    <property type="project" value="UniProtKB-KW"/>
</dbReference>
<dbReference type="Gene3D" id="3.20.20.140">
    <property type="entry name" value="Metal-dependent hydrolases"/>
    <property type="match status" value="1"/>
</dbReference>
<dbReference type="Pfam" id="PF00962">
    <property type="entry name" value="A_deaminase"/>
    <property type="match status" value="1"/>
</dbReference>
<accession>A0A232LMN0</accession>
<feature type="domain" description="Adenosine deaminase" evidence="9">
    <location>
        <begin position="13"/>
        <end position="339"/>
    </location>
</feature>
<evidence type="ECO:0000313" key="10">
    <source>
        <dbReference type="EMBL" id="OXV05248.1"/>
    </source>
</evidence>
<comment type="catalytic activity">
    <reaction evidence="8">
        <text>N(6)-methyl-AMP + H2O + H(+) = IMP + methylamine</text>
        <dbReference type="Rhea" id="RHEA:16001"/>
        <dbReference type="ChEBI" id="CHEBI:15377"/>
        <dbReference type="ChEBI" id="CHEBI:15378"/>
        <dbReference type="ChEBI" id="CHEBI:58053"/>
        <dbReference type="ChEBI" id="CHEBI:59338"/>
        <dbReference type="ChEBI" id="CHEBI:144842"/>
    </reaction>
    <physiologicalReaction direction="left-to-right" evidence="8">
        <dbReference type="Rhea" id="RHEA:16002"/>
    </physiologicalReaction>
</comment>
<dbReference type="InterPro" id="IPR006330">
    <property type="entry name" value="Ado/ade_deaminase"/>
</dbReference>
<evidence type="ECO:0000259" key="9">
    <source>
        <dbReference type="Pfam" id="PF00962"/>
    </source>
</evidence>
<comment type="caution">
    <text evidence="10">The sequence shown here is derived from an EMBL/GenBank/DDBJ whole genome shotgun (WGS) entry which is preliminary data.</text>
</comment>
<proteinExistence type="inferred from homology"/>
<dbReference type="AlphaFoldDB" id="A0A232LMN0"/>
<evidence type="ECO:0000313" key="11">
    <source>
        <dbReference type="Proteomes" id="UP000243515"/>
    </source>
</evidence>
<sequence>MDTVDQPFTKALPKIELHAHLSGSITRECLHEIWVQKKRNPTFQVEDPWILMPPGKVNYDLPTFFQVFSKSIYRLCTDLDSLRYATISVLSNFQADGVRYLELRTTPRESPEYGISKERYVTEVLDSIDTFKKENPEQMSIYLILSVDRTNTAAQAMEVVNLALKYKARGVLAVDLCGDPSKGDVSIFKDAFAKAKLNGLNLTFHFAETSVSGSIVELETLLSFDPGRLGHVIHVPPEIKEEIVRRRLGLELCISCNVLAELTPRGFPEHHFGYWRHSDCPIALCTDDVGFFCSPVSNEYLLAAEHFRLSPADILGLCERAVDSIFGGPEEKYRLRSLLLKFRQEILTTVNQ</sequence>
<evidence type="ECO:0000256" key="5">
    <source>
        <dbReference type="ARBA" id="ARBA00022801"/>
    </source>
</evidence>
<dbReference type="InterPro" id="IPR001365">
    <property type="entry name" value="A_deaminase_dom"/>
</dbReference>